<protein>
    <submittedName>
        <fullName evidence="9">LPXTG cell wall anchor domain-containing protein</fullName>
    </submittedName>
</protein>
<reference evidence="9 10" key="1">
    <citation type="journal article" date="2016" name="Front. Microbiol.">
        <title>Comprehensive Phylogenetic Analysis of Bovine Non-aureus Staphylococci Species Based on Whole-Genome Sequencing.</title>
        <authorList>
            <person name="Naushad S."/>
            <person name="Barkema H.W."/>
            <person name="Luby C."/>
            <person name="Condas L.A."/>
            <person name="Nobrega D.B."/>
            <person name="Carson D.A."/>
            <person name="De Buck J."/>
        </authorList>
    </citation>
    <scope>NUCLEOTIDE SEQUENCE [LARGE SCALE GENOMIC DNA]</scope>
    <source>
        <strain evidence="9 10">SNUC 1349</strain>
    </source>
</reference>
<evidence type="ECO:0000256" key="6">
    <source>
        <dbReference type="SAM" id="MobiDB-lite"/>
    </source>
</evidence>
<evidence type="ECO:0000259" key="8">
    <source>
        <dbReference type="PROSITE" id="PS50847"/>
    </source>
</evidence>
<keyword evidence="2" id="KW-0134">Cell wall</keyword>
<feature type="region of interest" description="Disordered" evidence="6">
    <location>
        <begin position="1"/>
        <end position="78"/>
    </location>
</feature>
<evidence type="ECO:0000256" key="7">
    <source>
        <dbReference type="SAM" id="Phobius"/>
    </source>
</evidence>
<dbReference type="RefSeq" id="WP_119555798.1">
    <property type="nucleotide sequence ID" value="NZ_QXUI01000057.1"/>
</dbReference>
<keyword evidence="7" id="KW-1133">Transmembrane helix</keyword>
<keyword evidence="4" id="KW-0732">Signal</keyword>
<keyword evidence="5" id="KW-0572">Peptidoglycan-anchor</keyword>
<accession>A0AAQ0LUL1</accession>
<sequence>HLTELTQKHQTSTDSNASAESTTEHQDTTRTSNGHIHQNDKESSSQTLSHTATRTTHPEQTVSHKQQKALPNTGQSQSNSIIVGGLAALIGAAFLVSSRRRKN</sequence>
<dbReference type="NCBIfam" id="TIGR01167">
    <property type="entry name" value="LPXTG_anchor"/>
    <property type="match status" value="1"/>
</dbReference>
<feature type="compositionally biased region" description="Polar residues" evidence="6">
    <location>
        <begin position="8"/>
        <end position="21"/>
    </location>
</feature>
<dbReference type="AlphaFoldDB" id="A0AAQ0LUL1"/>
<evidence type="ECO:0000256" key="4">
    <source>
        <dbReference type="ARBA" id="ARBA00022729"/>
    </source>
</evidence>
<gene>
    <name evidence="9" type="ORF">BU104_14595</name>
</gene>
<name>A0AAQ0LUL1_STAXY</name>
<keyword evidence="7" id="KW-0472">Membrane</keyword>
<dbReference type="EMBL" id="QXUI01000057">
    <property type="protein sequence ID" value="RIM90365.1"/>
    <property type="molecule type" value="Genomic_DNA"/>
</dbReference>
<evidence type="ECO:0000313" key="9">
    <source>
        <dbReference type="EMBL" id="RIM90365.1"/>
    </source>
</evidence>
<feature type="non-terminal residue" evidence="9">
    <location>
        <position position="1"/>
    </location>
</feature>
<evidence type="ECO:0000313" key="10">
    <source>
        <dbReference type="Proteomes" id="UP000285579"/>
    </source>
</evidence>
<evidence type="ECO:0000256" key="2">
    <source>
        <dbReference type="ARBA" id="ARBA00022512"/>
    </source>
</evidence>
<feature type="compositionally biased region" description="Polar residues" evidence="6">
    <location>
        <begin position="44"/>
        <end position="78"/>
    </location>
</feature>
<dbReference type="PROSITE" id="PS50847">
    <property type="entry name" value="GRAM_POS_ANCHORING"/>
    <property type="match status" value="1"/>
</dbReference>
<comment type="caution">
    <text evidence="9">The sequence shown here is derived from an EMBL/GenBank/DDBJ whole genome shotgun (WGS) entry which is preliminary data.</text>
</comment>
<feature type="domain" description="Gram-positive cocci surface proteins LPxTG" evidence="8">
    <location>
        <begin position="70"/>
        <end position="103"/>
    </location>
</feature>
<organism evidence="9 10">
    <name type="scientific">Staphylococcus xylosus</name>
    <dbReference type="NCBI Taxonomy" id="1288"/>
    <lineage>
        <taxon>Bacteria</taxon>
        <taxon>Bacillati</taxon>
        <taxon>Bacillota</taxon>
        <taxon>Bacilli</taxon>
        <taxon>Bacillales</taxon>
        <taxon>Staphylococcaceae</taxon>
        <taxon>Staphylococcus</taxon>
    </lineage>
</organism>
<proteinExistence type="predicted"/>
<dbReference type="InterPro" id="IPR019931">
    <property type="entry name" value="LPXTG_anchor"/>
</dbReference>
<keyword evidence="3" id="KW-0964">Secreted</keyword>
<evidence type="ECO:0000256" key="1">
    <source>
        <dbReference type="ARBA" id="ARBA00004168"/>
    </source>
</evidence>
<evidence type="ECO:0000256" key="3">
    <source>
        <dbReference type="ARBA" id="ARBA00022525"/>
    </source>
</evidence>
<keyword evidence="7" id="KW-0812">Transmembrane</keyword>
<evidence type="ECO:0000256" key="5">
    <source>
        <dbReference type="ARBA" id="ARBA00023088"/>
    </source>
</evidence>
<dbReference type="Pfam" id="PF00746">
    <property type="entry name" value="Gram_pos_anchor"/>
    <property type="match status" value="1"/>
</dbReference>
<comment type="subcellular location">
    <subcellularLocation>
        <location evidence="1">Secreted</location>
        <location evidence="1">Cell wall</location>
        <topology evidence="1">Peptidoglycan-anchor</topology>
    </subcellularLocation>
</comment>
<feature type="transmembrane region" description="Helical" evidence="7">
    <location>
        <begin position="80"/>
        <end position="97"/>
    </location>
</feature>
<dbReference type="Proteomes" id="UP000285579">
    <property type="component" value="Unassembled WGS sequence"/>
</dbReference>